<dbReference type="Proteomes" id="UP000757435">
    <property type="component" value="Unassembled WGS sequence"/>
</dbReference>
<keyword evidence="5" id="KW-0808">Transferase</keyword>
<dbReference type="EC" id="2.7.13.3" evidence="3"/>
<protein>
    <recommendedName>
        <fullName evidence="3">histidine kinase</fullName>
        <ecNumber evidence="3">2.7.13.3</ecNumber>
    </recommendedName>
</protein>
<evidence type="ECO:0000256" key="2">
    <source>
        <dbReference type="ARBA" id="ARBA00006402"/>
    </source>
</evidence>
<dbReference type="SMART" id="SM00388">
    <property type="entry name" value="HisKA"/>
    <property type="match status" value="1"/>
</dbReference>
<comment type="similarity">
    <text evidence="2">In the N-terminal section; belongs to the phytochrome family.</text>
</comment>
<dbReference type="PRINTS" id="PR00344">
    <property type="entry name" value="BCTRLSENSOR"/>
</dbReference>
<feature type="domain" description="Histidine kinase" evidence="10">
    <location>
        <begin position="700"/>
        <end position="954"/>
    </location>
</feature>
<name>A0A951UNH7_9CYAN</name>
<dbReference type="InterPro" id="IPR029016">
    <property type="entry name" value="GAF-like_dom_sf"/>
</dbReference>
<evidence type="ECO:0000256" key="3">
    <source>
        <dbReference type="ARBA" id="ARBA00012438"/>
    </source>
</evidence>
<dbReference type="PROSITE" id="PS50046">
    <property type="entry name" value="PHYTOCHROME_2"/>
    <property type="match status" value="2"/>
</dbReference>
<feature type="domain" description="Phytochrome chromophore attachment site" evidence="9">
    <location>
        <begin position="31"/>
        <end position="190"/>
    </location>
</feature>
<evidence type="ECO:0000256" key="1">
    <source>
        <dbReference type="ARBA" id="ARBA00000085"/>
    </source>
</evidence>
<dbReference type="InterPro" id="IPR003018">
    <property type="entry name" value="GAF"/>
</dbReference>
<reference evidence="11" key="2">
    <citation type="journal article" date="2022" name="Microbiol. Resour. Announc.">
        <title>Metagenome Sequencing to Explore Phylogenomics of Terrestrial Cyanobacteria.</title>
        <authorList>
            <person name="Ward R.D."/>
            <person name="Stajich J.E."/>
            <person name="Johansen J.R."/>
            <person name="Huntemann M."/>
            <person name="Clum A."/>
            <person name="Foster B."/>
            <person name="Foster B."/>
            <person name="Roux S."/>
            <person name="Palaniappan K."/>
            <person name="Varghese N."/>
            <person name="Mukherjee S."/>
            <person name="Reddy T.B.K."/>
            <person name="Daum C."/>
            <person name="Copeland A."/>
            <person name="Chen I.A."/>
            <person name="Ivanova N.N."/>
            <person name="Kyrpides N.C."/>
            <person name="Shapiro N."/>
            <person name="Eloe-Fadrosh E.A."/>
            <person name="Pietrasiak N."/>
        </authorList>
    </citation>
    <scope>NUCLEOTIDE SEQUENCE</scope>
    <source>
        <strain evidence="11">UHER 2000/2452</strain>
    </source>
</reference>
<dbReference type="SMART" id="SM00065">
    <property type="entry name" value="GAF"/>
    <property type="match status" value="3"/>
</dbReference>
<dbReference type="Pfam" id="PF01590">
    <property type="entry name" value="GAF"/>
    <property type="match status" value="2"/>
</dbReference>
<evidence type="ECO:0000256" key="7">
    <source>
        <dbReference type="SAM" id="Coils"/>
    </source>
</evidence>
<evidence type="ECO:0000259" key="9">
    <source>
        <dbReference type="PROSITE" id="PS50046"/>
    </source>
</evidence>
<dbReference type="PANTHER" id="PTHR43065">
    <property type="entry name" value="SENSOR HISTIDINE KINASE"/>
    <property type="match status" value="1"/>
</dbReference>
<evidence type="ECO:0000256" key="6">
    <source>
        <dbReference type="ARBA" id="ARBA00023012"/>
    </source>
</evidence>
<evidence type="ECO:0000256" key="8">
    <source>
        <dbReference type="SAM" id="MobiDB-lite"/>
    </source>
</evidence>
<evidence type="ECO:0000259" key="10">
    <source>
        <dbReference type="PROSITE" id="PS50109"/>
    </source>
</evidence>
<dbReference type="Gene3D" id="3.30.565.10">
    <property type="entry name" value="Histidine kinase-like ATPase, C-terminal domain"/>
    <property type="match status" value="1"/>
</dbReference>
<accession>A0A951UNH7</accession>
<evidence type="ECO:0000313" key="12">
    <source>
        <dbReference type="Proteomes" id="UP000757435"/>
    </source>
</evidence>
<dbReference type="Pfam" id="PF00360">
    <property type="entry name" value="PHY"/>
    <property type="match status" value="1"/>
</dbReference>
<dbReference type="PANTHER" id="PTHR43065:SF50">
    <property type="entry name" value="HISTIDINE KINASE"/>
    <property type="match status" value="1"/>
</dbReference>
<reference evidence="11" key="1">
    <citation type="submission" date="2021-05" db="EMBL/GenBank/DDBJ databases">
        <authorList>
            <person name="Pietrasiak N."/>
            <person name="Ward R."/>
            <person name="Stajich J.E."/>
            <person name="Kurbessoian T."/>
        </authorList>
    </citation>
    <scope>NUCLEOTIDE SEQUENCE</scope>
    <source>
        <strain evidence="11">UHER 2000/2452</strain>
    </source>
</reference>
<evidence type="ECO:0000256" key="5">
    <source>
        <dbReference type="ARBA" id="ARBA00022777"/>
    </source>
</evidence>
<feature type="domain" description="Phytochrome chromophore attachment site" evidence="9">
    <location>
        <begin position="504"/>
        <end position="650"/>
    </location>
</feature>
<keyword evidence="7" id="KW-0175">Coiled coil</keyword>
<dbReference type="AlphaFoldDB" id="A0A951UNH7"/>
<gene>
    <name evidence="11" type="ORF">KME15_14505</name>
</gene>
<dbReference type="InterPro" id="IPR036890">
    <property type="entry name" value="HATPase_C_sf"/>
</dbReference>
<dbReference type="Pfam" id="PF02518">
    <property type="entry name" value="HATPase_c"/>
    <property type="match status" value="1"/>
</dbReference>
<dbReference type="Gene3D" id="3.30.450.40">
    <property type="match status" value="3"/>
</dbReference>
<feature type="region of interest" description="Disordered" evidence="8">
    <location>
        <begin position="320"/>
        <end position="346"/>
    </location>
</feature>
<dbReference type="InterPro" id="IPR003594">
    <property type="entry name" value="HATPase_dom"/>
</dbReference>
<keyword evidence="6" id="KW-0902">Two-component regulatory system</keyword>
<dbReference type="SUPFAM" id="SSF55874">
    <property type="entry name" value="ATPase domain of HSP90 chaperone/DNA topoisomerase II/histidine kinase"/>
    <property type="match status" value="1"/>
</dbReference>
<dbReference type="InterPro" id="IPR036097">
    <property type="entry name" value="HisK_dim/P_sf"/>
</dbReference>
<feature type="coiled-coil region" evidence="7">
    <location>
        <begin position="661"/>
        <end position="691"/>
    </location>
</feature>
<comment type="caution">
    <text evidence="11">The sequence shown here is derived from an EMBL/GenBank/DDBJ whole genome shotgun (WGS) entry which is preliminary data.</text>
</comment>
<dbReference type="InterPro" id="IPR003661">
    <property type="entry name" value="HisK_dim/P_dom"/>
</dbReference>
<evidence type="ECO:0000256" key="4">
    <source>
        <dbReference type="ARBA" id="ARBA00022553"/>
    </source>
</evidence>
<comment type="catalytic activity">
    <reaction evidence="1">
        <text>ATP + protein L-histidine = ADP + protein N-phospho-L-histidine.</text>
        <dbReference type="EC" id="2.7.13.3"/>
    </reaction>
</comment>
<dbReference type="InterPro" id="IPR013515">
    <property type="entry name" value="Phytochrome_cen-reg"/>
</dbReference>
<dbReference type="InterPro" id="IPR004358">
    <property type="entry name" value="Sig_transdc_His_kin-like_C"/>
</dbReference>
<dbReference type="SMART" id="SM00387">
    <property type="entry name" value="HATPase_c"/>
    <property type="match status" value="1"/>
</dbReference>
<evidence type="ECO:0000313" key="11">
    <source>
        <dbReference type="EMBL" id="MBW4659884.1"/>
    </source>
</evidence>
<dbReference type="GO" id="GO:0009584">
    <property type="term" value="P:detection of visible light"/>
    <property type="evidence" value="ECO:0007669"/>
    <property type="project" value="InterPro"/>
</dbReference>
<dbReference type="Gene3D" id="1.10.287.130">
    <property type="match status" value="1"/>
</dbReference>
<sequence>MQYSFLSDRAFTLDQESLLRRITHRIRRSLELQDILSTTAAEVRAFLGSDRVKIYRFNGDGSGEVVAEAIYENRLPSLLGLTFPADDIPPQTRQLFIEARVRSIVNVETRQIGQSPLRNPETGEIELAEIQFVPLDPCHAEYLTAMGVKSSLVVPIFHQENLWGLLVVHHSTSREILSQELWAMQMVVDQLSVAIAQSTLLTEAHDRAQREATINRIITLLHSQQTIELQKALEETVEALGGSGGRLYINADALDFHSGSALEPAPKTTALEGTRRTIPSYPVRLYTCGTQPLILPNARYSVMEHYSVWQEHFQGKKPYVDKPYVDKPDLDKPDLDKPGSDKPQADQGCTWMIPDLYQEMSLRNLQPAFRPTSIRSILVVPLLYRQQIWGYITIFRDAVDTEVLWAGQFDPDYRQTNPRLSFELWCETRQGQIYAWNADELKMAQTLGGHFGTAVQQYEMHQRLQALNTNLEEQVQERTAELEQAAQQQRILFEVVTKIRQSLDLDRIFQTTTQEVCELLNADRVMVYRFNADWGGEFVGNCEFVHSNWTKEMPLNMPLEKSTIWNDSYIQKNEGGRFRRGETYVIDNTRHSELSDCHREILNRYQIRAFLLAPIFVGSTLWGLLATYQHSGVRHWQTSEIQFAVQVAAQLGVAIAQAELLSQTRQQAGLLSQALQELQKTQSQLIHTEKMSGLGQLVAGVAHEINNPVNFIYGNLTYVRQYVEDLLGLLNLYQQKFPAAGAEISDRTQAIDLEFLETDLPQILSSMELGTDRILQIVSSLKNFSRHDQSEAKSVDIHEGIDSTLLILQYRLSKSSQTITVTKDYGELPLVECYAGQLNQVFMNVLSNAIDAVEEVMGIDQNGDDDRPPQICIKTEALGDRVAIHISDNGSGMDETVLKHLFDPFFTTKPVGSGTGLGLSISHQIVVERHRGTMQCVSTLGQGTEFIIEIPIAV</sequence>
<dbReference type="InterPro" id="IPR016132">
    <property type="entry name" value="Phyto_chromo_attachment"/>
</dbReference>
<feature type="compositionally biased region" description="Basic and acidic residues" evidence="8">
    <location>
        <begin position="320"/>
        <end position="344"/>
    </location>
</feature>
<dbReference type="GO" id="GO:0000155">
    <property type="term" value="F:phosphorelay sensor kinase activity"/>
    <property type="evidence" value="ECO:0007669"/>
    <property type="project" value="InterPro"/>
</dbReference>
<dbReference type="SUPFAM" id="SSF47384">
    <property type="entry name" value="Homodimeric domain of signal transducing histidine kinase"/>
    <property type="match status" value="1"/>
</dbReference>
<feature type="coiled-coil region" evidence="7">
    <location>
        <begin position="461"/>
        <end position="488"/>
    </location>
</feature>
<dbReference type="GO" id="GO:0006355">
    <property type="term" value="P:regulation of DNA-templated transcription"/>
    <property type="evidence" value="ECO:0007669"/>
    <property type="project" value="InterPro"/>
</dbReference>
<keyword evidence="4" id="KW-0597">Phosphoprotein</keyword>
<dbReference type="EMBL" id="JAHHHD010000015">
    <property type="protein sequence ID" value="MBW4659884.1"/>
    <property type="molecule type" value="Genomic_DNA"/>
</dbReference>
<keyword evidence="5" id="KW-0418">Kinase</keyword>
<organism evidence="11 12">
    <name type="scientific">Drouetiella hepatica Uher 2000/2452</name>
    <dbReference type="NCBI Taxonomy" id="904376"/>
    <lineage>
        <taxon>Bacteria</taxon>
        <taxon>Bacillati</taxon>
        <taxon>Cyanobacteriota</taxon>
        <taxon>Cyanophyceae</taxon>
        <taxon>Oculatellales</taxon>
        <taxon>Oculatellaceae</taxon>
        <taxon>Drouetiella</taxon>
    </lineage>
</organism>
<dbReference type="CDD" id="cd00082">
    <property type="entry name" value="HisKA"/>
    <property type="match status" value="1"/>
</dbReference>
<proteinExistence type="inferred from homology"/>
<dbReference type="InterPro" id="IPR005467">
    <property type="entry name" value="His_kinase_dom"/>
</dbReference>
<dbReference type="SUPFAM" id="SSF55781">
    <property type="entry name" value="GAF domain-like"/>
    <property type="match status" value="4"/>
</dbReference>
<dbReference type="PROSITE" id="PS50109">
    <property type="entry name" value="HIS_KIN"/>
    <property type="match status" value="1"/>
</dbReference>